<dbReference type="Gene3D" id="3.80.10.10">
    <property type="entry name" value="Ribonuclease Inhibitor"/>
    <property type="match status" value="1"/>
</dbReference>
<feature type="non-terminal residue" evidence="1">
    <location>
        <position position="190"/>
    </location>
</feature>
<dbReference type="OrthoDB" id="27842at2759"/>
<dbReference type="SMART" id="SM00367">
    <property type="entry name" value="LRR_CC"/>
    <property type="match status" value="4"/>
</dbReference>
<dbReference type="SUPFAM" id="SSF52047">
    <property type="entry name" value="RNI-like"/>
    <property type="match status" value="1"/>
</dbReference>
<gene>
    <name evidence="1" type="ORF">NEMVEDRAFT_v1g55799</name>
</gene>
<proteinExistence type="predicted"/>
<dbReference type="PANTHER" id="PTHR13382:SF56">
    <property type="entry name" value="PROTEIN, PUTATIVE-RELATED"/>
    <property type="match status" value="1"/>
</dbReference>
<protein>
    <submittedName>
        <fullName evidence="1">Uncharacterized protein</fullName>
    </submittedName>
</protein>
<dbReference type="AlphaFoldDB" id="A7SUH2"/>
<accession>A7SUH2</accession>
<name>A7SUH2_NEMVE</name>
<dbReference type="KEGG" id="nve:5503780"/>
<keyword evidence="2" id="KW-1185">Reference proteome</keyword>
<dbReference type="InterPro" id="IPR032675">
    <property type="entry name" value="LRR_dom_sf"/>
</dbReference>
<dbReference type="InterPro" id="IPR006553">
    <property type="entry name" value="Leu-rich_rpt_Cys-con_subtyp"/>
</dbReference>
<dbReference type="Proteomes" id="UP000001593">
    <property type="component" value="Unassembled WGS sequence"/>
</dbReference>
<evidence type="ECO:0000313" key="2">
    <source>
        <dbReference type="Proteomes" id="UP000001593"/>
    </source>
</evidence>
<feature type="non-terminal residue" evidence="1">
    <location>
        <position position="1"/>
    </location>
</feature>
<dbReference type="InParanoid" id="A7SUH2"/>
<dbReference type="OMA" id="EYLPHIT"/>
<organism evidence="1 2">
    <name type="scientific">Nematostella vectensis</name>
    <name type="common">Starlet sea anemone</name>
    <dbReference type="NCBI Taxonomy" id="45351"/>
    <lineage>
        <taxon>Eukaryota</taxon>
        <taxon>Metazoa</taxon>
        <taxon>Cnidaria</taxon>
        <taxon>Anthozoa</taxon>
        <taxon>Hexacorallia</taxon>
        <taxon>Actiniaria</taxon>
        <taxon>Edwardsiidae</taxon>
        <taxon>Nematostella</taxon>
    </lineage>
</organism>
<dbReference type="EMBL" id="DS469813">
    <property type="protein sequence ID" value="EDO32636.1"/>
    <property type="molecule type" value="Genomic_DNA"/>
</dbReference>
<evidence type="ECO:0000313" key="1">
    <source>
        <dbReference type="EMBL" id="EDO32636.1"/>
    </source>
</evidence>
<dbReference type="HOGENOM" id="CLU_1221064_0_0_1"/>
<dbReference type="InterPro" id="IPR050648">
    <property type="entry name" value="F-box_LRR-repeat"/>
</dbReference>
<dbReference type="PhylomeDB" id="A7SUH2"/>
<dbReference type="PANTHER" id="PTHR13382">
    <property type="entry name" value="MITOCHONDRIAL ATP SYNTHASE COUPLING FACTOR B"/>
    <property type="match status" value="1"/>
</dbReference>
<dbReference type="eggNOG" id="KOG1947">
    <property type="taxonomic scope" value="Eukaryota"/>
</dbReference>
<sequence length="190" mass="21305">IMKSLVDMCLFCVAGNLGTINRAGTYLSRFDKEKLLLRLCDHDMLSAERLPQITYHLFASHLRTVTFSYSDQVNDSLLVNLAECGCALKEVTLNHCFRITDKGLAPFLKTQTELKYVKLKSLNITDKSISTIKSKDLSTVHMKCLEQITNASIVTMVKNCTNICEIKISRCYKVSDGAVQAITDTLETKL</sequence>
<reference evidence="1 2" key="1">
    <citation type="journal article" date="2007" name="Science">
        <title>Sea anemone genome reveals ancestral eumetazoan gene repertoire and genomic organization.</title>
        <authorList>
            <person name="Putnam N.H."/>
            <person name="Srivastava M."/>
            <person name="Hellsten U."/>
            <person name="Dirks B."/>
            <person name="Chapman J."/>
            <person name="Salamov A."/>
            <person name="Terry A."/>
            <person name="Shapiro H."/>
            <person name="Lindquist E."/>
            <person name="Kapitonov V.V."/>
            <person name="Jurka J."/>
            <person name="Genikhovich G."/>
            <person name="Grigoriev I.V."/>
            <person name="Lucas S.M."/>
            <person name="Steele R.E."/>
            <person name="Finnerty J.R."/>
            <person name="Technau U."/>
            <person name="Martindale M.Q."/>
            <person name="Rokhsar D.S."/>
        </authorList>
    </citation>
    <scope>NUCLEOTIDE SEQUENCE [LARGE SCALE GENOMIC DNA]</scope>
    <source>
        <strain evidence="2">CH2 X CH6</strain>
    </source>
</reference>